<dbReference type="Pfam" id="PF00172">
    <property type="entry name" value="Zn_clus"/>
    <property type="match status" value="1"/>
</dbReference>
<feature type="compositionally biased region" description="Basic and acidic residues" evidence="9">
    <location>
        <begin position="422"/>
        <end position="434"/>
    </location>
</feature>
<dbReference type="SUPFAM" id="SSF57701">
    <property type="entry name" value="Zn2/Cys6 DNA-binding domain"/>
    <property type="match status" value="1"/>
</dbReference>
<dbReference type="GO" id="GO:0000981">
    <property type="term" value="F:DNA-binding transcription factor activity, RNA polymerase II-specific"/>
    <property type="evidence" value="ECO:0007669"/>
    <property type="project" value="InterPro"/>
</dbReference>
<feature type="region of interest" description="Disordered" evidence="9">
    <location>
        <begin position="652"/>
        <end position="682"/>
    </location>
</feature>
<evidence type="ECO:0000256" key="9">
    <source>
        <dbReference type="SAM" id="MobiDB-lite"/>
    </source>
</evidence>
<evidence type="ECO:0000313" key="12">
    <source>
        <dbReference type="Proteomes" id="UP000696573"/>
    </source>
</evidence>
<feature type="coiled-coil region" evidence="8">
    <location>
        <begin position="261"/>
        <end position="288"/>
    </location>
</feature>
<keyword evidence="8" id="KW-0175">Coiled coil</keyword>
<reference evidence="11" key="1">
    <citation type="submission" date="2021-10" db="EMBL/GenBank/DDBJ databases">
        <authorList>
            <person name="Piombo E."/>
        </authorList>
    </citation>
    <scope>NUCLEOTIDE SEQUENCE</scope>
</reference>
<dbReference type="AlphaFoldDB" id="A0A9N9YJ82"/>
<evidence type="ECO:0000256" key="5">
    <source>
        <dbReference type="ARBA" id="ARBA00023125"/>
    </source>
</evidence>
<name>A0A9N9YJ82_9HYPO</name>
<dbReference type="PANTHER" id="PTHR47782">
    <property type="entry name" value="ZN(II)2CYS6 TRANSCRIPTION FACTOR (EUROFUNG)-RELATED"/>
    <property type="match status" value="1"/>
</dbReference>
<evidence type="ECO:0000259" key="10">
    <source>
        <dbReference type="PROSITE" id="PS50048"/>
    </source>
</evidence>
<feature type="domain" description="Zn(2)-C6 fungal-type" evidence="10">
    <location>
        <begin position="106"/>
        <end position="134"/>
    </location>
</feature>
<sequence>MDVTIEKLSNDCSEWLRRCLDRSEDAEVRAGLSNRIADFNLWCDGIGARARSRGSLDARFQSRPDETTTAPSASGPKKLAHGDRAQEDYSAKVKTRISTYTRTGQACDRCKVRKIRCDALPDGCSSCTSQAIKCFVTDRISGRTERRGYLRDLETENNSMLAHIHELEQLIAEKGVKVWPFAATVQSETGPAPDGTDQPITNPRASAPLEDGWAKHGSLWVKPSDSKDTPSKPLLVPNFPRSRLESRPEEIVMIKGMLTLLRQFLGNYEELLGKAEESEEALRNVDSALGNLALLAMAIRQTGKRSRLEKADKKFNPDDHLALRDHLEFILRIQGSPAGQKSTCLDWRQQHLIRANLRRRNRFVQAQNHSKYLKSRHDNQTAAAPRQLQSQPRLKEDSSTPENTHLLQLETKSQRMLQLQETTRRESNNKEENTKSGTSASAPDSMLGLGFEQAKRPSSGSEGPRTTTWNTILEAITLRPGNALYAKNARPLLERSRIDHKDIDSDDRPGLLSVSLQYGLGIEACPLCGESDTIDSPELIEHVLGHMHNFSLLSLPWASETFDASIDHSMRFNPSHPNLLLFPKPNRNMKLSIQSESLRAIDRLTTWLDSEAVKVPRDVVNTEKSRQMLMQEKVYPVPDFFTNQTYFADQSTDASSRIGTGESPFNGETSQAPSIVSGLTSPEQARKLPRTTHEVKDYDPKETFRIQNIPVEFDIPILRDSLSRALQLKEKNIQIHSLSLVNFRSIQAYLTATVTFATKPFFFHGRGLLGDSDGKSVAQSYTLELCYNEDTLKYVKPVHIDQHFRGFTPLSPYKDI</sequence>
<evidence type="ECO:0000256" key="1">
    <source>
        <dbReference type="ARBA" id="ARBA00004123"/>
    </source>
</evidence>
<dbReference type="PANTHER" id="PTHR47782:SF1">
    <property type="entry name" value="PYRIMIDINE PATHWAY REGULATORY PROTEIN 1"/>
    <property type="match status" value="1"/>
</dbReference>
<dbReference type="GO" id="GO:0005634">
    <property type="term" value="C:nucleus"/>
    <property type="evidence" value="ECO:0007669"/>
    <property type="project" value="UniProtKB-SubCell"/>
</dbReference>
<keyword evidence="3" id="KW-0862">Zinc</keyword>
<evidence type="ECO:0000256" key="4">
    <source>
        <dbReference type="ARBA" id="ARBA00023015"/>
    </source>
</evidence>
<evidence type="ECO:0000256" key="2">
    <source>
        <dbReference type="ARBA" id="ARBA00022723"/>
    </source>
</evidence>
<comment type="caution">
    <text evidence="11">The sequence shown here is derived from an EMBL/GenBank/DDBJ whole genome shotgun (WGS) entry which is preliminary data.</text>
</comment>
<keyword evidence="5" id="KW-0238">DNA-binding</keyword>
<accession>A0A9N9YJ82</accession>
<evidence type="ECO:0000256" key="3">
    <source>
        <dbReference type="ARBA" id="ARBA00022833"/>
    </source>
</evidence>
<feature type="compositionally biased region" description="Basic and acidic residues" evidence="9">
    <location>
        <begin position="54"/>
        <end position="66"/>
    </location>
</feature>
<keyword evidence="6" id="KW-0804">Transcription</keyword>
<dbReference type="GO" id="GO:0043565">
    <property type="term" value="F:sequence-specific DNA binding"/>
    <property type="evidence" value="ECO:0007669"/>
    <property type="project" value="TreeGrafter"/>
</dbReference>
<dbReference type="GO" id="GO:0045944">
    <property type="term" value="P:positive regulation of transcription by RNA polymerase II"/>
    <property type="evidence" value="ECO:0007669"/>
    <property type="project" value="TreeGrafter"/>
</dbReference>
<dbReference type="OrthoDB" id="4456959at2759"/>
<dbReference type="InterPro" id="IPR052202">
    <property type="entry name" value="Yeast_MetPath_Reg"/>
</dbReference>
<dbReference type="Proteomes" id="UP000696573">
    <property type="component" value="Unassembled WGS sequence"/>
</dbReference>
<dbReference type="PROSITE" id="PS00463">
    <property type="entry name" value="ZN2_CY6_FUNGAL_1"/>
    <property type="match status" value="1"/>
</dbReference>
<evidence type="ECO:0000256" key="6">
    <source>
        <dbReference type="ARBA" id="ARBA00023163"/>
    </source>
</evidence>
<feature type="region of interest" description="Disordered" evidence="9">
    <location>
        <begin position="54"/>
        <end position="88"/>
    </location>
</feature>
<comment type="subcellular location">
    <subcellularLocation>
        <location evidence="1">Nucleus</location>
    </subcellularLocation>
</comment>
<protein>
    <recommendedName>
        <fullName evidence="10">Zn(2)-C6 fungal-type domain-containing protein</fullName>
    </recommendedName>
</protein>
<organism evidence="11 12">
    <name type="scientific">Clonostachys rhizophaga</name>
    <dbReference type="NCBI Taxonomy" id="160324"/>
    <lineage>
        <taxon>Eukaryota</taxon>
        <taxon>Fungi</taxon>
        <taxon>Dikarya</taxon>
        <taxon>Ascomycota</taxon>
        <taxon>Pezizomycotina</taxon>
        <taxon>Sordariomycetes</taxon>
        <taxon>Hypocreomycetidae</taxon>
        <taxon>Hypocreales</taxon>
        <taxon>Bionectriaceae</taxon>
        <taxon>Clonostachys</taxon>
    </lineage>
</organism>
<keyword evidence="4" id="KW-0805">Transcription regulation</keyword>
<dbReference type="InterPro" id="IPR001138">
    <property type="entry name" value="Zn2Cys6_DnaBD"/>
</dbReference>
<proteinExistence type="predicted"/>
<gene>
    <name evidence="11" type="ORF">CRHIZ90672A_00007622</name>
</gene>
<dbReference type="GO" id="GO:0008270">
    <property type="term" value="F:zinc ion binding"/>
    <property type="evidence" value="ECO:0007669"/>
    <property type="project" value="InterPro"/>
</dbReference>
<dbReference type="EMBL" id="CABFNQ020000690">
    <property type="protein sequence ID" value="CAH0023170.1"/>
    <property type="molecule type" value="Genomic_DNA"/>
</dbReference>
<dbReference type="SMART" id="SM00066">
    <property type="entry name" value="GAL4"/>
    <property type="match status" value="1"/>
</dbReference>
<evidence type="ECO:0000256" key="8">
    <source>
        <dbReference type="SAM" id="Coils"/>
    </source>
</evidence>
<evidence type="ECO:0000313" key="11">
    <source>
        <dbReference type="EMBL" id="CAH0023170.1"/>
    </source>
</evidence>
<dbReference type="Gene3D" id="4.10.240.10">
    <property type="entry name" value="Zn(2)-C6 fungal-type DNA-binding domain"/>
    <property type="match status" value="1"/>
</dbReference>
<keyword evidence="2" id="KW-0479">Metal-binding</keyword>
<evidence type="ECO:0000256" key="7">
    <source>
        <dbReference type="ARBA" id="ARBA00023242"/>
    </source>
</evidence>
<dbReference type="CDD" id="cd00067">
    <property type="entry name" value="GAL4"/>
    <property type="match status" value="1"/>
</dbReference>
<keyword evidence="12" id="KW-1185">Reference proteome</keyword>
<keyword evidence="7" id="KW-0539">Nucleus</keyword>
<dbReference type="InterPro" id="IPR036864">
    <property type="entry name" value="Zn2-C6_fun-type_DNA-bd_sf"/>
</dbReference>
<feature type="compositionally biased region" description="Polar residues" evidence="9">
    <location>
        <begin position="666"/>
        <end position="682"/>
    </location>
</feature>
<dbReference type="PROSITE" id="PS50048">
    <property type="entry name" value="ZN2_CY6_FUNGAL_2"/>
    <property type="match status" value="1"/>
</dbReference>
<feature type="compositionally biased region" description="Polar residues" evidence="9">
    <location>
        <begin position="400"/>
        <end position="421"/>
    </location>
</feature>
<feature type="region of interest" description="Disordered" evidence="9">
    <location>
        <begin position="371"/>
        <end position="446"/>
    </location>
</feature>